<name>A0AC34RCL7_9BILA</name>
<dbReference type="Proteomes" id="UP000887576">
    <property type="component" value="Unplaced"/>
</dbReference>
<proteinExistence type="predicted"/>
<protein>
    <submittedName>
        <fullName evidence="2">Transmembrane protein</fullName>
    </submittedName>
</protein>
<sequence>MSASSSVDPVSIWLRSQIIDRNENESAAADNIARTNVAARYHGQRSAVWTSLSEMTGPNRRGFITKMVKNWPFAKEKYAMLLPMHAGALSTCICTSIVACKINADLFFMNPKMGFLETVRLAPKSPFVIPIYASGLCFFGFYNTFVFGQFMEEDNPCPSCALTRFAAIMVLTGTLFPAATAPALAHYVNIQRNPNIPQTKNMLEFLTMITTVSKPCWQILPKLAVIQLIVAAGGTYSLLWGRERIFTSVEMDPEMFKTTLTAAQSQSSFKAKAQKWLSRFPFLRPFLDVTDEEDI</sequence>
<evidence type="ECO:0000313" key="1">
    <source>
        <dbReference type="Proteomes" id="UP000887576"/>
    </source>
</evidence>
<reference evidence="2" key="1">
    <citation type="submission" date="2022-11" db="UniProtKB">
        <authorList>
            <consortium name="WormBaseParasite"/>
        </authorList>
    </citation>
    <scope>IDENTIFICATION</scope>
</reference>
<dbReference type="WBParaSite" id="JU765_v2.g5736.t1">
    <property type="protein sequence ID" value="JU765_v2.g5736.t1"/>
    <property type="gene ID" value="JU765_v2.g5736"/>
</dbReference>
<accession>A0AC34RCL7</accession>
<evidence type="ECO:0000313" key="2">
    <source>
        <dbReference type="WBParaSite" id="JU765_v2.g5736.t1"/>
    </source>
</evidence>
<organism evidence="1 2">
    <name type="scientific">Panagrolaimus sp. JU765</name>
    <dbReference type="NCBI Taxonomy" id="591449"/>
    <lineage>
        <taxon>Eukaryota</taxon>
        <taxon>Metazoa</taxon>
        <taxon>Ecdysozoa</taxon>
        <taxon>Nematoda</taxon>
        <taxon>Chromadorea</taxon>
        <taxon>Rhabditida</taxon>
        <taxon>Tylenchina</taxon>
        <taxon>Panagrolaimomorpha</taxon>
        <taxon>Panagrolaimoidea</taxon>
        <taxon>Panagrolaimidae</taxon>
        <taxon>Panagrolaimus</taxon>
    </lineage>
</organism>